<evidence type="ECO:0000313" key="3">
    <source>
        <dbReference type="Proteomes" id="UP000253594"/>
    </source>
</evidence>
<comment type="caution">
    <text evidence="2">The sequence shown here is derived from an EMBL/GenBank/DDBJ whole genome shotgun (WGS) entry which is preliminary data.</text>
</comment>
<sequence>MDKLEIEYALAKQVPDMARGFTIATSYGELHVSAVDAPVVMKVVRDLLESELERAKAHERQEANPEQPSTTPYPRQPGVSIFDVITRTAPGMRDRE</sequence>
<evidence type="ECO:0000256" key="1">
    <source>
        <dbReference type="SAM" id="MobiDB-lite"/>
    </source>
</evidence>
<protein>
    <submittedName>
        <fullName evidence="2">Uncharacterized protein</fullName>
    </submittedName>
</protein>
<proteinExistence type="predicted"/>
<feature type="compositionally biased region" description="Basic and acidic residues" evidence="1">
    <location>
        <begin position="54"/>
        <end position="63"/>
    </location>
</feature>
<name>A0A367MBC8_PSEAI</name>
<evidence type="ECO:0000313" key="2">
    <source>
        <dbReference type="EMBL" id="RCI74827.1"/>
    </source>
</evidence>
<dbReference type="EMBL" id="QORE01000285">
    <property type="protein sequence ID" value="RCI74827.1"/>
    <property type="molecule type" value="Genomic_DNA"/>
</dbReference>
<accession>A0A367MBC8</accession>
<organism evidence="2 3">
    <name type="scientific">Pseudomonas aeruginosa</name>
    <dbReference type="NCBI Taxonomy" id="287"/>
    <lineage>
        <taxon>Bacteria</taxon>
        <taxon>Pseudomonadati</taxon>
        <taxon>Pseudomonadota</taxon>
        <taxon>Gammaproteobacteria</taxon>
        <taxon>Pseudomonadales</taxon>
        <taxon>Pseudomonadaceae</taxon>
        <taxon>Pseudomonas</taxon>
    </lineage>
</organism>
<gene>
    <name evidence="2" type="ORF">DT376_10885</name>
</gene>
<feature type="region of interest" description="Disordered" evidence="1">
    <location>
        <begin position="54"/>
        <end position="96"/>
    </location>
</feature>
<dbReference type="RefSeq" id="WP_003119031.1">
    <property type="nucleotide sequence ID" value="NZ_CAADOD010000008.1"/>
</dbReference>
<feature type="compositionally biased region" description="Polar residues" evidence="1">
    <location>
        <begin position="64"/>
        <end position="73"/>
    </location>
</feature>
<dbReference type="AlphaFoldDB" id="A0A367MBC8"/>
<reference evidence="2 3" key="1">
    <citation type="submission" date="2018-07" db="EMBL/GenBank/DDBJ databases">
        <title>Mechanisms of high-level aminoglycoside resistance among Gram-negative pathogens in Brazil.</title>
        <authorList>
            <person name="Ballaben A.S."/>
            <person name="Darini A.L.C."/>
            <person name="Doi Y."/>
        </authorList>
    </citation>
    <scope>NUCLEOTIDE SEQUENCE [LARGE SCALE GENOMIC DNA]</scope>
    <source>
        <strain evidence="2 3">B2-305</strain>
    </source>
</reference>
<dbReference type="Proteomes" id="UP000253594">
    <property type="component" value="Unassembled WGS sequence"/>
</dbReference>